<reference evidence="2 3" key="1">
    <citation type="journal article" date="2009" name="Stand. Genomic Sci.">
        <title>Complete genome sequence of Methanocorpusculum labreanum type strain Z.</title>
        <authorList>
            <person name="Anderson I.J."/>
            <person name="Sieprawska-Lupa M."/>
            <person name="Goltsman E."/>
            <person name="Lapidus A."/>
            <person name="Copeland A."/>
            <person name="Glavina Del Rio T."/>
            <person name="Tice H."/>
            <person name="Dalin E."/>
            <person name="Barry K."/>
            <person name="Pitluck S."/>
            <person name="Hauser L."/>
            <person name="Land M."/>
            <person name="Lucas S."/>
            <person name="Richardson P."/>
            <person name="Whitman W.B."/>
            <person name="Kyrpides N.C."/>
        </authorList>
    </citation>
    <scope>NUCLEOTIDE SEQUENCE [LARGE SCALE GENOMIC DNA]</scope>
    <source>
        <strain evidence="3">ATCC 43576 / DSM 4855 / Z</strain>
    </source>
</reference>
<feature type="transmembrane region" description="Helical" evidence="1">
    <location>
        <begin position="36"/>
        <end position="55"/>
    </location>
</feature>
<protein>
    <submittedName>
        <fullName evidence="2">Uncharacterized protein</fullName>
    </submittedName>
</protein>
<name>A2SU86_METLZ</name>
<dbReference type="KEGG" id="mla:Mlab_1731"/>
<organism evidence="2 3">
    <name type="scientific">Methanocorpusculum labreanum (strain ATCC 43576 / DSM 4855 / Z)</name>
    <dbReference type="NCBI Taxonomy" id="410358"/>
    <lineage>
        <taxon>Archaea</taxon>
        <taxon>Methanobacteriati</taxon>
        <taxon>Methanobacteriota</taxon>
        <taxon>Stenosarchaea group</taxon>
        <taxon>Methanomicrobia</taxon>
        <taxon>Methanomicrobiales</taxon>
        <taxon>Methanocorpusculaceae</taxon>
        <taxon>Methanocorpusculum</taxon>
    </lineage>
</organism>
<gene>
    <name evidence="2" type="ordered locus">Mlab_1731</name>
</gene>
<sequence length="226" mass="24897">MWIGIQSARLLQREVPSAAYVPSGRKSSNEIQMMKFSIKILTGCICILLLTLSAGCILPDHYSENNSLPAFMPGMFDFGFLISPPEVVSYTTPALDWYYDLDNATGFVSVQRRDDRSNQIPIYITEPGVEGRIAIKITASGEDIIVTLNRTFPMSPLSEGMSLTLEGKPIYVKDGETADATLILQVDPSTVNTVTHTVVWLETTSGWGRARVCQLYSAADPNRPDI</sequence>
<evidence type="ECO:0000313" key="3">
    <source>
        <dbReference type="Proteomes" id="UP000000365"/>
    </source>
</evidence>
<keyword evidence="3" id="KW-1185">Reference proteome</keyword>
<dbReference type="Proteomes" id="UP000000365">
    <property type="component" value="Chromosome"/>
</dbReference>
<proteinExistence type="predicted"/>
<evidence type="ECO:0000256" key="1">
    <source>
        <dbReference type="SAM" id="Phobius"/>
    </source>
</evidence>
<keyword evidence="1" id="KW-1133">Transmembrane helix</keyword>
<accession>A2SU86</accession>
<keyword evidence="1" id="KW-0472">Membrane</keyword>
<keyword evidence="1" id="KW-0812">Transmembrane</keyword>
<dbReference type="EMBL" id="CP000559">
    <property type="protein sequence ID" value="ABN07892.1"/>
    <property type="molecule type" value="Genomic_DNA"/>
</dbReference>
<evidence type="ECO:0000313" key="2">
    <source>
        <dbReference type="EMBL" id="ABN07892.1"/>
    </source>
</evidence>
<dbReference type="HOGENOM" id="CLU_1405995_0_0_2"/>
<dbReference type="AlphaFoldDB" id="A2SU86"/>